<evidence type="ECO:0000313" key="2">
    <source>
        <dbReference type="EMBL" id="TNN45592.1"/>
    </source>
</evidence>
<comment type="caution">
    <text evidence="2">The sequence shown here is derived from an EMBL/GenBank/DDBJ whole genome shotgun (WGS) entry which is preliminary data.</text>
</comment>
<name>A0A4Z2FZ20_9TELE</name>
<dbReference type="Proteomes" id="UP000314294">
    <property type="component" value="Unassembled WGS sequence"/>
</dbReference>
<dbReference type="EMBL" id="SRLO01000837">
    <property type="protein sequence ID" value="TNN45592.1"/>
    <property type="molecule type" value="Genomic_DNA"/>
</dbReference>
<feature type="region of interest" description="Disordered" evidence="1">
    <location>
        <begin position="46"/>
        <end position="67"/>
    </location>
</feature>
<protein>
    <submittedName>
        <fullName evidence="2">Uncharacterized protein</fullName>
    </submittedName>
</protein>
<reference evidence="2 3" key="1">
    <citation type="submission" date="2019-03" db="EMBL/GenBank/DDBJ databases">
        <title>First draft genome of Liparis tanakae, snailfish: a comprehensive survey of snailfish specific genes.</title>
        <authorList>
            <person name="Kim W."/>
            <person name="Song I."/>
            <person name="Jeong J.-H."/>
            <person name="Kim D."/>
            <person name="Kim S."/>
            <person name="Ryu S."/>
            <person name="Song J.Y."/>
            <person name="Lee S.K."/>
        </authorList>
    </citation>
    <scope>NUCLEOTIDE SEQUENCE [LARGE SCALE GENOMIC DNA]</scope>
    <source>
        <tissue evidence="2">Muscle</tissue>
    </source>
</reference>
<accession>A0A4Z2FZ20</accession>
<feature type="compositionally biased region" description="Low complexity" evidence="1">
    <location>
        <begin position="58"/>
        <end position="67"/>
    </location>
</feature>
<dbReference type="AlphaFoldDB" id="A0A4Z2FZ20"/>
<evidence type="ECO:0000313" key="3">
    <source>
        <dbReference type="Proteomes" id="UP000314294"/>
    </source>
</evidence>
<sequence length="67" mass="7113">MGAERKIVQYVSRVVLSKHSVNIQQASEDAGSPWRAEGERTALLALAAEDDDDDDARNTGTGNAALA</sequence>
<evidence type="ECO:0000256" key="1">
    <source>
        <dbReference type="SAM" id="MobiDB-lite"/>
    </source>
</evidence>
<gene>
    <name evidence="2" type="ORF">EYF80_044206</name>
</gene>
<organism evidence="2 3">
    <name type="scientific">Liparis tanakae</name>
    <name type="common">Tanaka's snailfish</name>
    <dbReference type="NCBI Taxonomy" id="230148"/>
    <lineage>
        <taxon>Eukaryota</taxon>
        <taxon>Metazoa</taxon>
        <taxon>Chordata</taxon>
        <taxon>Craniata</taxon>
        <taxon>Vertebrata</taxon>
        <taxon>Euteleostomi</taxon>
        <taxon>Actinopterygii</taxon>
        <taxon>Neopterygii</taxon>
        <taxon>Teleostei</taxon>
        <taxon>Neoteleostei</taxon>
        <taxon>Acanthomorphata</taxon>
        <taxon>Eupercaria</taxon>
        <taxon>Perciformes</taxon>
        <taxon>Cottioidei</taxon>
        <taxon>Cottales</taxon>
        <taxon>Liparidae</taxon>
        <taxon>Liparis</taxon>
    </lineage>
</organism>
<proteinExistence type="predicted"/>
<keyword evidence="3" id="KW-1185">Reference proteome</keyword>